<comment type="cofactor">
    <cofactor evidence="1">
        <name>Mn(2+)</name>
        <dbReference type="ChEBI" id="CHEBI:29035"/>
    </cofactor>
</comment>
<feature type="region of interest" description="Disordered" evidence="19">
    <location>
        <begin position="44"/>
        <end position="73"/>
    </location>
</feature>
<comment type="similarity">
    <text evidence="3">Belongs to the DNA polymerase type-X family.</text>
</comment>
<dbReference type="Pfam" id="PF14791">
    <property type="entry name" value="DNA_pol_B_thumb"/>
    <property type="match status" value="1"/>
</dbReference>
<dbReference type="InterPro" id="IPR036420">
    <property type="entry name" value="BRCT_dom_sf"/>
</dbReference>
<dbReference type="Gene3D" id="1.10.150.110">
    <property type="entry name" value="DNA polymerase beta, N-terminal domain-like"/>
    <property type="match status" value="1"/>
</dbReference>
<dbReference type="InterPro" id="IPR002008">
    <property type="entry name" value="DNA_pol_X_beta-like"/>
</dbReference>
<evidence type="ECO:0000256" key="12">
    <source>
        <dbReference type="ARBA" id="ARBA00022932"/>
    </source>
</evidence>
<feature type="compositionally biased region" description="Polar residues" evidence="19">
    <location>
        <begin position="59"/>
        <end position="72"/>
    </location>
</feature>
<dbReference type="Pfam" id="PF14792">
    <property type="entry name" value="DNA_pol_B_palm"/>
    <property type="match status" value="1"/>
</dbReference>
<dbReference type="RefSeq" id="XP_025570127.1">
    <property type="nucleotide sequence ID" value="XM_025717248.1"/>
</dbReference>
<name>A0A395GK11_9EURO</name>
<dbReference type="SUPFAM" id="SSF47802">
    <property type="entry name" value="DNA polymerase beta, N-terminal domain-like"/>
    <property type="match status" value="1"/>
</dbReference>
<evidence type="ECO:0000256" key="11">
    <source>
        <dbReference type="ARBA" id="ARBA00022763"/>
    </source>
</evidence>
<dbReference type="GO" id="GO:0006303">
    <property type="term" value="P:double-strand break repair via nonhomologous end joining"/>
    <property type="evidence" value="ECO:0007669"/>
    <property type="project" value="TreeGrafter"/>
</dbReference>
<dbReference type="PRINTS" id="PR00870">
    <property type="entry name" value="DNAPOLXBETA"/>
</dbReference>
<dbReference type="InterPro" id="IPR018944">
    <property type="entry name" value="DNA_pol_lambd_fingers_domain"/>
</dbReference>
<dbReference type="Pfam" id="PF10391">
    <property type="entry name" value="DNA_pol_lambd_f"/>
    <property type="match status" value="1"/>
</dbReference>
<dbReference type="GO" id="GO:0003887">
    <property type="term" value="F:DNA-directed DNA polymerase activity"/>
    <property type="evidence" value="ECO:0007669"/>
    <property type="project" value="UniProtKB-KW"/>
</dbReference>
<evidence type="ECO:0000256" key="9">
    <source>
        <dbReference type="ARBA" id="ARBA00022705"/>
    </source>
</evidence>
<keyword evidence="11" id="KW-0227">DNA damage</keyword>
<dbReference type="Proteomes" id="UP000249402">
    <property type="component" value="Unassembled WGS sequence"/>
</dbReference>
<dbReference type="GO" id="GO:0016829">
    <property type="term" value="F:lyase activity"/>
    <property type="evidence" value="ECO:0007669"/>
    <property type="project" value="UniProtKB-KW"/>
</dbReference>
<keyword evidence="8" id="KW-0548">Nucleotidyltransferase</keyword>
<evidence type="ECO:0000256" key="18">
    <source>
        <dbReference type="PIRSR" id="PIRSR622312-50"/>
    </source>
</evidence>
<evidence type="ECO:0000256" key="16">
    <source>
        <dbReference type="ARBA" id="ARBA00023242"/>
    </source>
</evidence>
<reference evidence="21 22" key="1">
    <citation type="submission" date="2018-02" db="EMBL/GenBank/DDBJ databases">
        <title>The genomes of Aspergillus section Nigri reveals drivers in fungal speciation.</title>
        <authorList>
            <consortium name="DOE Joint Genome Institute"/>
            <person name="Vesth T.C."/>
            <person name="Nybo J."/>
            <person name="Theobald S."/>
            <person name="Brandl J."/>
            <person name="Frisvad J.C."/>
            <person name="Nielsen K.F."/>
            <person name="Lyhne E.K."/>
            <person name="Kogle M.E."/>
            <person name="Kuo A."/>
            <person name="Riley R."/>
            <person name="Clum A."/>
            <person name="Nolan M."/>
            <person name="Lipzen A."/>
            <person name="Salamov A."/>
            <person name="Henrissat B."/>
            <person name="Wiebenga A."/>
            <person name="De vries R.P."/>
            <person name="Grigoriev I.V."/>
            <person name="Mortensen U.H."/>
            <person name="Andersen M.R."/>
            <person name="Baker S.E."/>
        </authorList>
    </citation>
    <scope>NUCLEOTIDE SEQUENCE [LARGE SCALE GENOMIC DNA]</scope>
    <source>
        <strain evidence="21 22">CBS 121593</strain>
    </source>
</reference>
<evidence type="ECO:0000256" key="13">
    <source>
        <dbReference type="ARBA" id="ARBA00023125"/>
    </source>
</evidence>
<dbReference type="Gene3D" id="3.40.50.10190">
    <property type="entry name" value="BRCT domain"/>
    <property type="match status" value="1"/>
</dbReference>
<dbReference type="InterPro" id="IPR043519">
    <property type="entry name" value="NT_sf"/>
</dbReference>
<dbReference type="AlphaFoldDB" id="A0A395GK11"/>
<proteinExistence type="inferred from homology"/>
<dbReference type="InterPro" id="IPR019843">
    <property type="entry name" value="DNA_pol-X_BS"/>
</dbReference>
<dbReference type="GeneID" id="37222113"/>
<dbReference type="InterPro" id="IPR027421">
    <property type="entry name" value="DNA_pol_lamdba_lyase_dom_sf"/>
</dbReference>
<dbReference type="InterPro" id="IPR022312">
    <property type="entry name" value="DNA_pol_X"/>
</dbReference>
<keyword evidence="12" id="KW-0239">DNA-directed DNA polymerase</keyword>
<keyword evidence="22" id="KW-1185">Reference proteome</keyword>
<comment type="catalytic activity">
    <reaction evidence="17">
        <text>DNA(n) + a 2'-deoxyribonucleoside 5'-triphosphate = DNA(n+1) + diphosphate</text>
        <dbReference type="Rhea" id="RHEA:22508"/>
        <dbReference type="Rhea" id="RHEA-COMP:17339"/>
        <dbReference type="Rhea" id="RHEA-COMP:17340"/>
        <dbReference type="ChEBI" id="CHEBI:33019"/>
        <dbReference type="ChEBI" id="CHEBI:61560"/>
        <dbReference type="ChEBI" id="CHEBI:173112"/>
        <dbReference type="EC" id="2.7.7.7"/>
    </reaction>
</comment>
<sequence length="712" mass="80068">MAPSIAEKVAFFRELDRLDCVSDGEDEEFHRLVNLLENKPCVKSHPVTSSPIRGPTAPSRASTEPSPASATVSGIDVDEGTDLAIYDKKQQGVVTKATFTDAMPPKAKMEAASKKKRKSFHLSTPVAVERQLFKGLVFFFFPNNDISPIRRIRIHRAQDYGASWARELDDTVTHVIVDKNLTYQDVLKHLGPESLWDKIALVNETYSPDCIYFRQLLSPTRSRFRVRGFPVPSDPKEAPPVNEPSSIRSLPIKATRKGNHHEVETQSSEDEDSDVPEPLFNGLTEDAGVAQVAQSPQVVPAPKRARDALDDLIEEAKALKQLPLEMDSDKEENTAEASDSETSDSSGSRPVKKKRKAIEKGDEGENAWQQKFACMQKHDSKSNSENPNSRTIVVLQQMLDYYARTDDYWRVLAYRKAISALRNQPRKIVTKSQALAIPGIGERLADKIEEIVCTNRLRRLENATTTPEDRTLQLFLGVYGVGAIQASKWLAQGYRSLEDLRTKAPLTQQQRIGVDHYDDFSQRIPRREVEAHGDIVRKAIQRFDSKMQVIIGGSYRRGAADCGDIDLIITKPDAQIDQIRTIVLALVVPRLFKQKFLQASLASTSRDGSKWHGASMLPGGRLWRRIDLLFVPDSEIGAALIYFTGNDIFNRSMRLLASKKGMRLNQRGLYTDVLRGPQRAKLTEGRLLEARDERRIFAILGVPWRPPEHRIC</sequence>
<dbReference type="GO" id="GO:0005634">
    <property type="term" value="C:nucleus"/>
    <property type="evidence" value="ECO:0007669"/>
    <property type="project" value="UniProtKB-SubCell"/>
</dbReference>
<keyword evidence="13" id="KW-0238">DNA-binding</keyword>
<dbReference type="PRINTS" id="PR00869">
    <property type="entry name" value="DNAPOLX"/>
</dbReference>
<dbReference type="Pfam" id="PF14716">
    <property type="entry name" value="HHH_8"/>
    <property type="match status" value="1"/>
</dbReference>
<evidence type="ECO:0000256" key="19">
    <source>
        <dbReference type="SAM" id="MobiDB-lite"/>
    </source>
</evidence>
<evidence type="ECO:0000256" key="15">
    <source>
        <dbReference type="ARBA" id="ARBA00023239"/>
    </source>
</evidence>
<protein>
    <recommendedName>
        <fullName evidence="5">DNA polymerase lambda</fullName>
        <ecNumber evidence="4">2.7.7.7</ecNumber>
    </recommendedName>
</protein>
<dbReference type="InterPro" id="IPR001357">
    <property type="entry name" value="BRCT_dom"/>
</dbReference>
<evidence type="ECO:0000256" key="17">
    <source>
        <dbReference type="ARBA" id="ARBA00049244"/>
    </source>
</evidence>
<dbReference type="InterPro" id="IPR002054">
    <property type="entry name" value="DNA-dir_DNA_pol_X"/>
</dbReference>
<evidence type="ECO:0000256" key="1">
    <source>
        <dbReference type="ARBA" id="ARBA00001936"/>
    </source>
</evidence>
<dbReference type="InterPro" id="IPR010996">
    <property type="entry name" value="HHH_MUS81"/>
</dbReference>
<dbReference type="FunFam" id="1.10.150.110:FF:000005">
    <property type="entry name" value="DNA polymerase POL4"/>
    <property type="match status" value="1"/>
</dbReference>
<keyword evidence="10" id="KW-0479">Metal-binding</keyword>
<keyword evidence="14" id="KW-0234">DNA repair</keyword>
<evidence type="ECO:0000256" key="6">
    <source>
        <dbReference type="ARBA" id="ARBA00022634"/>
    </source>
</evidence>
<dbReference type="Gene3D" id="3.30.460.10">
    <property type="entry name" value="Beta Polymerase, domain 2"/>
    <property type="match status" value="1"/>
</dbReference>
<evidence type="ECO:0000256" key="8">
    <source>
        <dbReference type="ARBA" id="ARBA00022695"/>
    </source>
</evidence>
<dbReference type="VEuPathDB" id="FungiDB:BO80DRAFT_393290"/>
<dbReference type="InterPro" id="IPR037160">
    <property type="entry name" value="DNA_Pol_thumb_sf"/>
</dbReference>
<dbReference type="GO" id="GO:0003677">
    <property type="term" value="F:DNA binding"/>
    <property type="evidence" value="ECO:0007669"/>
    <property type="project" value="UniProtKB-KW"/>
</dbReference>
<dbReference type="FunFam" id="3.30.210.10:FF:000001">
    <property type="entry name" value="DNA polymerase lambda"/>
    <property type="match status" value="1"/>
</dbReference>
<dbReference type="GO" id="GO:0006260">
    <property type="term" value="P:DNA replication"/>
    <property type="evidence" value="ECO:0007669"/>
    <property type="project" value="UniProtKB-KW"/>
</dbReference>
<comment type="subcellular location">
    <subcellularLocation>
        <location evidence="2">Nucleus</location>
    </subcellularLocation>
</comment>
<dbReference type="FunFam" id="1.10.150.20:FF:000010">
    <property type="entry name" value="DNA polymerase lambda"/>
    <property type="match status" value="1"/>
</dbReference>
<feature type="region of interest" description="Disordered" evidence="19">
    <location>
        <begin position="228"/>
        <end position="281"/>
    </location>
</feature>
<feature type="active site" description="Nucleophile; Schiff-base intermediate with DNA; for 5'-dRP lyase activity" evidence="18">
    <location>
        <position position="447"/>
    </location>
</feature>
<evidence type="ECO:0000256" key="5">
    <source>
        <dbReference type="ARBA" id="ARBA00016513"/>
    </source>
</evidence>
<dbReference type="InterPro" id="IPR029398">
    <property type="entry name" value="PolB_thumb"/>
</dbReference>
<dbReference type="OrthoDB" id="205514at2759"/>
<dbReference type="PANTHER" id="PTHR11276:SF28">
    <property type="entry name" value="DNA POLYMERASE LAMBDA"/>
    <property type="match status" value="1"/>
</dbReference>
<feature type="region of interest" description="Disordered" evidence="19">
    <location>
        <begin position="320"/>
        <end position="367"/>
    </location>
</feature>
<evidence type="ECO:0000313" key="21">
    <source>
        <dbReference type="EMBL" id="RAK95799.1"/>
    </source>
</evidence>
<keyword evidence="7" id="KW-0808">Transferase</keyword>
<dbReference type="EC" id="2.7.7.7" evidence="4"/>
<evidence type="ECO:0000256" key="3">
    <source>
        <dbReference type="ARBA" id="ARBA00008323"/>
    </source>
</evidence>
<keyword evidence="9" id="KW-0235">DNA replication</keyword>
<organism evidence="21 22">
    <name type="scientific">Aspergillus ibericus CBS 121593</name>
    <dbReference type="NCBI Taxonomy" id="1448316"/>
    <lineage>
        <taxon>Eukaryota</taxon>
        <taxon>Fungi</taxon>
        <taxon>Dikarya</taxon>
        <taxon>Ascomycota</taxon>
        <taxon>Pezizomycotina</taxon>
        <taxon>Eurotiomycetes</taxon>
        <taxon>Eurotiomycetidae</taxon>
        <taxon>Eurotiales</taxon>
        <taxon>Aspergillaceae</taxon>
        <taxon>Aspergillus</taxon>
        <taxon>Aspergillus subgen. Circumdati</taxon>
    </lineage>
</organism>
<dbReference type="Gene3D" id="3.30.210.10">
    <property type="entry name" value="DNA polymerase, thumb domain"/>
    <property type="match status" value="1"/>
</dbReference>
<dbReference type="SUPFAM" id="SSF52113">
    <property type="entry name" value="BRCT domain"/>
    <property type="match status" value="1"/>
</dbReference>
<keyword evidence="15" id="KW-0456">Lyase</keyword>
<keyword evidence="6" id="KW-0237">DNA synthesis</keyword>
<dbReference type="SMART" id="SM00483">
    <property type="entry name" value="POLXc"/>
    <property type="match status" value="1"/>
</dbReference>
<evidence type="ECO:0000256" key="2">
    <source>
        <dbReference type="ARBA" id="ARBA00004123"/>
    </source>
</evidence>
<dbReference type="SUPFAM" id="SSF81585">
    <property type="entry name" value="PsbU/PolX domain-like"/>
    <property type="match status" value="1"/>
</dbReference>
<dbReference type="GO" id="GO:0046872">
    <property type="term" value="F:metal ion binding"/>
    <property type="evidence" value="ECO:0007669"/>
    <property type="project" value="UniProtKB-KW"/>
</dbReference>
<dbReference type="PANTHER" id="PTHR11276">
    <property type="entry name" value="DNA POLYMERASE TYPE-X FAMILY MEMBER"/>
    <property type="match status" value="1"/>
</dbReference>
<gene>
    <name evidence="21" type="ORF">BO80DRAFT_393290</name>
</gene>
<dbReference type="EMBL" id="KZ824485">
    <property type="protein sequence ID" value="RAK95799.1"/>
    <property type="molecule type" value="Genomic_DNA"/>
</dbReference>
<accession>A0A395GK11</accession>
<dbReference type="SUPFAM" id="SSF81301">
    <property type="entry name" value="Nucleotidyltransferase"/>
    <property type="match status" value="1"/>
</dbReference>
<evidence type="ECO:0000256" key="4">
    <source>
        <dbReference type="ARBA" id="ARBA00012417"/>
    </source>
</evidence>
<evidence type="ECO:0000256" key="14">
    <source>
        <dbReference type="ARBA" id="ARBA00023204"/>
    </source>
</evidence>
<dbReference type="PROSITE" id="PS50172">
    <property type="entry name" value="BRCT"/>
    <property type="match status" value="1"/>
</dbReference>
<dbReference type="InterPro" id="IPR028207">
    <property type="entry name" value="DNA_pol_B_palm_palm"/>
</dbReference>
<keyword evidence="16" id="KW-0539">Nucleus</keyword>
<evidence type="ECO:0000259" key="20">
    <source>
        <dbReference type="PROSITE" id="PS50172"/>
    </source>
</evidence>
<dbReference type="Gene3D" id="1.10.150.20">
    <property type="entry name" value="5' to 3' exonuclease, C-terminal subdomain"/>
    <property type="match status" value="1"/>
</dbReference>
<evidence type="ECO:0000313" key="22">
    <source>
        <dbReference type="Proteomes" id="UP000249402"/>
    </source>
</evidence>
<evidence type="ECO:0000256" key="7">
    <source>
        <dbReference type="ARBA" id="ARBA00022679"/>
    </source>
</evidence>
<evidence type="ECO:0000256" key="10">
    <source>
        <dbReference type="ARBA" id="ARBA00022723"/>
    </source>
</evidence>
<dbReference type="STRING" id="1448316.A0A395GK11"/>
<dbReference type="PROSITE" id="PS00522">
    <property type="entry name" value="DNA_POLYMERASE_X"/>
    <property type="match status" value="1"/>
</dbReference>
<feature type="domain" description="BRCT" evidence="20">
    <location>
        <begin position="128"/>
        <end position="224"/>
    </location>
</feature>
<dbReference type="CDD" id="cd00141">
    <property type="entry name" value="NT_POLXc"/>
    <property type="match status" value="1"/>
</dbReference>